<evidence type="ECO:0000313" key="3">
    <source>
        <dbReference type="Proteomes" id="UP000199199"/>
    </source>
</evidence>
<proteinExistence type="predicted"/>
<reference evidence="3" key="1">
    <citation type="submission" date="2016-10" db="EMBL/GenBank/DDBJ databases">
        <authorList>
            <person name="Varghese N."/>
            <person name="Submissions S."/>
        </authorList>
    </citation>
    <scope>NUCLEOTIDE SEQUENCE [LARGE SCALE GENOMIC DNA]</scope>
    <source>
        <strain evidence="3">DSM 22427</strain>
    </source>
</reference>
<organism evidence="2 3">
    <name type="scientific">Halostagnicola kamekurae</name>
    <dbReference type="NCBI Taxonomy" id="619731"/>
    <lineage>
        <taxon>Archaea</taxon>
        <taxon>Methanobacteriati</taxon>
        <taxon>Methanobacteriota</taxon>
        <taxon>Stenosarchaea group</taxon>
        <taxon>Halobacteria</taxon>
        <taxon>Halobacteriales</taxon>
        <taxon>Natrialbaceae</taxon>
        <taxon>Halostagnicola</taxon>
    </lineage>
</organism>
<name>A0A1I6TMV3_9EURY</name>
<evidence type="ECO:0000256" key="1">
    <source>
        <dbReference type="SAM" id="MobiDB-lite"/>
    </source>
</evidence>
<protein>
    <submittedName>
        <fullName evidence="2">Uncharacterized protein</fullName>
    </submittedName>
</protein>
<feature type="compositionally biased region" description="Polar residues" evidence="1">
    <location>
        <begin position="10"/>
        <end position="19"/>
    </location>
</feature>
<evidence type="ECO:0000313" key="2">
    <source>
        <dbReference type="EMBL" id="SFS90458.1"/>
    </source>
</evidence>
<accession>A0A1I6TMV3</accession>
<gene>
    <name evidence="2" type="ORF">SAMN04488556_3240</name>
</gene>
<feature type="compositionally biased region" description="Low complexity" evidence="1">
    <location>
        <begin position="20"/>
        <end position="37"/>
    </location>
</feature>
<sequence length="37" mass="3805">MTIMPPENVELSSTYSTNGSVDLPYDSSSPPLSSGSG</sequence>
<dbReference type="EMBL" id="FOZS01000003">
    <property type="protein sequence ID" value="SFS90458.1"/>
    <property type="molecule type" value="Genomic_DNA"/>
</dbReference>
<dbReference type="AlphaFoldDB" id="A0A1I6TMV3"/>
<keyword evidence="3" id="KW-1185">Reference proteome</keyword>
<dbReference type="Proteomes" id="UP000199199">
    <property type="component" value="Unassembled WGS sequence"/>
</dbReference>
<feature type="region of interest" description="Disordered" evidence="1">
    <location>
        <begin position="1"/>
        <end position="37"/>
    </location>
</feature>